<dbReference type="EMBL" id="CP002432">
    <property type="protein sequence ID" value="ADU64926.1"/>
    <property type="molecule type" value="Genomic_DNA"/>
</dbReference>
<evidence type="ECO:0000256" key="6">
    <source>
        <dbReference type="SAM" id="Phobius"/>
    </source>
</evidence>
<keyword evidence="2" id="KW-0488">Methylation</keyword>
<dbReference type="PROSITE" id="PS00409">
    <property type="entry name" value="PROKAR_NTER_METHYL"/>
    <property type="match status" value="1"/>
</dbReference>
<evidence type="ECO:0000256" key="4">
    <source>
        <dbReference type="ARBA" id="ARBA00022989"/>
    </source>
</evidence>
<protein>
    <submittedName>
        <fullName evidence="7">General secretion pathway protein H</fullName>
    </submittedName>
</protein>
<evidence type="ECO:0000256" key="3">
    <source>
        <dbReference type="ARBA" id="ARBA00022692"/>
    </source>
</evidence>
<dbReference type="GO" id="GO:0015628">
    <property type="term" value="P:protein secretion by the type II secretion system"/>
    <property type="evidence" value="ECO:0007669"/>
    <property type="project" value="InterPro"/>
</dbReference>
<dbReference type="AlphaFoldDB" id="E6W5Y7"/>
<evidence type="ECO:0000256" key="5">
    <source>
        <dbReference type="ARBA" id="ARBA00023136"/>
    </source>
</evidence>
<dbReference type="eggNOG" id="COG4969">
    <property type="taxonomic scope" value="Bacteria"/>
</dbReference>
<dbReference type="Gene3D" id="3.30.700.10">
    <property type="entry name" value="Glycoprotein, Type 4 Pilin"/>
    <property type="match status" value="1"/>
</dbReference>
<dbReference type="InParanoid" id="E6W5Y7"/>
<keyword evidence="5 6" id="KW-0472">Membrane</keyword>
<dbReference type="GO" id="GO:0016020">
    <property type="term" value="C:membrane"/>
    <property type="evidence" value="ECO:0007669"/>
    <property type="project" value="UniProtKB-SubCell"/>
</dbReference>
<name>E6W5Y7_DESIS</name>
<dbReference type="KEGG" id="din:Selin_0169"/>
<evidence type="ECO:0000313" key="7">
    <source>
        <dbReference type="EMBL" id="ADU64926.1"/>
    </source>
</evidence>
<dbReference type="PANTHER" id="PTHR30093">
    <property type="entry name" value="GENERAL SECRETION PATHWAY PROTEIN G"/>
    <property type="match status" value="1"/>
</dbReference>
<keyword evidence="8" id="KW-1185">Reference proteome</keyword>
<dbReference type="GO" id="GO:0015627">
    <property type="term" value="C:type II protein secretion system complex"/>
    <property type="evidence" value="ECO:0007669"/>
    <property type="project" value="InterPro"/>
</dbReference>
<dbReference type="Pfam" id="PF07963">
    <property type="entry name" value="N_methyl"/>
    <property type="match status" value="1"/>
</dbReference>
<dbReference type="InterPro" id="IPR012902">
    <property type="entry name" value="N_methyl_site"/>
</dbReference>
<evidence type="ECO:0000313" key="8">
    <source>
        <dbReference type="Proteomes" id="UP000002572"/>
    </source>
</evidence>
<accession>E6W5Y7</accession>
<comment type="subcellular location">
    <subcellularLocation>
        <location evidence="1">Membrane</location>
        <topology evidence="1">Single-pass membrane protein</topology>
    </subcellularLocation>
</comment>
<dbReference type="PANTHER" id="PTHR30093:SF44">
    <property type="entry name" value="TYPE II SECRETION SYSTEM CORE PROTEIN G"/>
    <property type="match status" value="1"/>
</dbReference>
<dbReference type="PRINTS" id="PR00813">
    <property type="entry name" value="BCTERIALGSPG"/>
</dbReference>
<dbReference type="NCBIfam" id="TIGR02532">
    <property type="entry name" value="IV_pilin_GFxxxE"/>
    <property type="match status" value="1"/>
</dbReference>
<proteinExistence type="predicted"/>
<reference evidence="7 8" key="1">
    <citation type="submission" date="2010-12" db="EMBL/GenBank/DDBJ databases">
        <title>Complete sequence of Desulfurispirillum indicum S5.</title>
        <authorList>
            <consortium name="US DOE Joint Genome Institute"/>
            <person name="Lucas S."/>
            <person name="Copeland A."/>
            <person name="Lapidus A."/>
            <person name="Cheng J.-F."/>
            <person name="Goodwin L."/>
            <person name="Pitluck S."/>
            <person name="Chertkov O."/>
            <person name="Held B."/>
            <person name="Detter J.C."/>
            <person name="Han C."/>
            <person name="Tapia R."/>
            <person name="Land M."/>
            <person name="Hauser L."/>
            <person name="Kyrpides N."/>
            <person name="Ivanova N."/>
            <person name="Mikhailova N."/>
            <person name="Haggblom M."/>
            <person name="Rauschenbach I."/>
            <person name="Bini E."/>
            <person name="Woyke T."/>
        </authorList>
    </citation>
    <scope>NUCLEOTIDE SEQUENCE [LARGE SCALE GENOMIC DNA]</scope>
    <source>
        <strain evidence="8">ATCC BAA-1389 / DSM 22839 / S5</strain>
    </source>
</reference>
<dbReference type="HOGENOM" id="CLU_091705_7_3_0"/>
<dbReference type="InterPro" id="IPR000983">
    <property type="entry name" value="Bac_GSPG_pilin"/>
</dbReference>
<dbReference type="STRING" id="653733.Selin_0169"/>
<dbReference type="InterPro" id="IPR045584">
    <property type="entry name" value="Pilin-like"/>
</dbReference>
<feature type="transmembrane region" description="Helical" evidence="6">
    <location>
        <begin position="25"/>
        <end position="47"/>
    </location>
</feature>
<dbReference type="Proteomes" id="UP000002572">
    <property type="component" value="Chromosome"/>
</dbReference>
<keyword evidence="3 6" id="KW-0812">Transmembrane</keyword>
<organism evidence="7 8">
    <name type="scientific">Desulfurispirillum indicum (strain ATCC BAA-1389 / DSM 22839 / S5)</name>
    <dbReference type="NCBI Taxonomy" id="653733"/>
    <lineage>
        <taxon>Bacteria</taxon>
        <taxon>Pseudomonadati</taxon>
        <taxon>Chrysiogenota</taxon>
        <taxon>Chrysiogenia</taxon>
        <taxon>Chrysiogenales</taxon>
        <taxon>Chrysiogenaceae</taxon>
        <taxon>Desulfurispirillum</taxon>
    </lineage>
</organism>
<evidence type="ECO:0000256" key="2">
    <source>
        <dbReference type="ARBA" id="ARBA00022481"/>
    </source>
</evidence>
<dbReference type="RefSeq" id="WP_013504815.1">
    <property type="nucleotide sequence ID" value="NC_014836.1"/>
</dbReference>
<dbReference type="SUPFAM" id="SSF54523">
    <property type="entry name" value="Pili subunits"/>
    <property type="match status" value="1"/>
</dbReference>
<evidence type="ECO:0000256" key="1">
    <source>
        <dbReference type="ARBA" id="ARBA00004167"/>
    </source>
</evidence>
<gene>
    <name evidence="7" type="ordered locus">Selin_0169</name>
</gene>
<keyword evidence="4 6" id="KW-1133">Transmembrane helix</keyword>
<sequence length="146" mass="14800">MQKISETPSVAVPVNRKKRQKGFTLIELIMVIVILGILAAIAVPQFVDLSEEAQGAADTANLNAARSAVNMLLASNDGGGAVGTYPTVTELANNLGGTAAVSTITVGETTIYTFGAREAANANCSGATTAVTDSVRCLSLDASGAN</sequence>